<name>A0A0F3NI72_ANAPH</name>
<evidence type="ECO:0000313" key="2">
    <source>
        <dbReference type="Proteomes" id="UP000033385"/>
    </source>
</evidence>
<protein>
    <submittedName>
        <fullName evidence="1">Uncharacterized protein</fullName>
    </submittedName>
</protein>
<organism evidence="1 2">
    <name type="scientific">Anaplasma phagocytophilum str. ApNP</name>
    <dbReference type="NCBI Taxonomy" id="1359153"/>
    <lineage>
        <taxon>Bacteria</taxon>
        <taxon>Pseudomonadati</taxon>
        <taxon>Pseudomonadota</taxon>
        <taxon>Alphaproteobacteria</taxon>
        <taxon>Rickettsiales</taxon>
        <taxon>Anaplasmataceae</taxon>
        <taxon>Anaplasma</taxon>
        <taxon>phagocytophilum group</taxon>
    </lineage>
</organism>
<dbReference type="PATRIC" id="fig|1359153.3.peg.1369"/>
<evidence type="ECO:0000313" key="1">
    <source>
        <dbReference type="EMBL" id="KJV67422.1"/>
    </source>
</evidence>
<sequence>MCCSVARGRQLQRFCAVGHLGQVISVLETAFVIVIRMRPTVT</sequence>
<proteinExistence type="predicted"/>
<comment type="caution">
    <text evidence="1">The sequence shown here is derived from an EMBL/GenBank/DDBJ whole genome shotgun (WGS) entry which is preliminary data.</text>
</comment>
<reference evidence="1 2" key="1">
    <citation type="submission" date="2015-01" db="EMBL/GenBank/DDBJ databases">
        <title>Genome Sequencing of Rickettsiales.</title>
        <authorList>
            <person name="Daugherty S.C."/>
            <person name="Su Q."/>
            <person name="Abolude K."/>
            <person name="Beier-Sexton M."/>
            <person name="Carlyon J.A."/>
            <person name="Carter R."/>
            <person name="Day N.P."/>
            <person name="Dumler S.J."/>
            <person name="Dyachenko V."/>
            <person name="Godinez A."/>
            <person name="Kurtti T.J."/>
            <person name="Lichay M."/>
            <person name="Mullins K.E."/>
            <person name="Ott S."/>
            <person name="Pappas-Brown V."/>
            <person name="Paris D.H."/>
            <person name="Patel P."/>
            <person name="Richards A.L."/>
            <person name="Sadzewicz L."/>
            <person name="Sears K."/>
            <person name="Seidman D."/>
            <person name="Sengamalay N."/>
            <person name="Stenos J."/>
            <person name="Tallon L.J."/>
            <person name="Vincent G."/>
            <person name="Fraser C.M."/>
            <person name="Munderloh U."/>
            <person name="Dunning-Hotopp J.C."/>
        </authorList>
    </citation>
    <scope>NUCLEOTIDE SEQUENCE [LARGE SCALE GENOMIC DNA]</scope>
    <source>
        <strain evidence="1 2">ApNP</strain>
    </source>
</reference>
<accession>A0A0F3NI72</accession>
<dbReference type="EMBL" id="LANW01000001">
    <property type="protein sequence ID" value="KJV67422.1"/>
    <property type="molecule type" value="Genomic_DNA"/>
</dbReference>
<dbReference type="Proteomes" id="UP000033385">
    <property type="component" value="Unassembled WGS sequence"/>
</dbReference>
<gene>
    <name evidence="1" type="ORF">APHNP_1340</name>
</gene>
<dbReference type="AlphaFoldDB" id="A0A0F3NI72"/>